<dbReference type="RefSeq" id="WP_011039822.1">
    <property type="nucleotide sequence ID" value="NZ_MN626604.1"/>
</dbReference>
<accession>A0A7L8KAD6</accession>
<evidence type="ECO:0000313" key="1">
    <source>
        <dbReference type="EMBL" id="QOE89728.1"/>
    </source>
</evidence>
<gene>
    <name evidence="1" type="primary">pRts1_88</name>
</gene>
<keyword evidence="1" id="KW-0614">Plasmid</keyword>
<dbReference type="AlphaFoldDB" id="A0A7L8KAD6"/>
<organism evidence="1">
    <name type="scientific">Escherichia coli</name>
    <dbReference type="NCBI Taxonomy" id="562"/>
    <lineage>
        <taxon>Bacteria</taxon>
        <taxon>Pseudomonadati</taxon>
        <taxon>Pseudomonadota</taxon>
        <taxon>Gammaproteobacteria</taxon>
        <taxon>Enterobacterales</taxon>
        <taxon>Enterobacteriaceae</taxon>
        <taxon>Escherichia</taxon>
    </lineage>
</organism>
<sequence length="477" mass="51266">MTNSTTNVNNVLESLILVSLSEIHGISGRKKLTRSDFGVGVDLPPDVIVSLGSKKIIDPQLLNPFNQYKSRAHALCSAVGVRFLGGYAVPADRVNDLISELNDVKTEFYIYKNTFLQSNFTRWIDNCDEKYRDIIRDGAKLDIKYMDEQIQFGFTAIHITPYGNSVIQDGIAAQVKSLSDEVFEDVSRMIEKFLGNLNKEAFTQHTIKPLRRTAEKLASLGFISDSVNNLSVYMNEVLSDVPVSGKVTGRKYSDILSLLNNLRDPERAQSFIDLLNKDSTANPADDNSFIDLSGTSVTAPDPVVPAHQNEPVVTPVPSPAPVAVDKNLVDTSSYVPDDFYADSVSVVEEFATPVVAPVVAPEKSVVVQPSESVSRADDGFATDLPFGDEVTVETVLETSPAPVASASAAVDVPVVSAPAVETPAPVAPAAVVSDAPAAVEGFVDVVVVDADLEASINPVAHAPDVNLTVEDDGLFLF</sequence>
<dbReference type="InterPro" id="IPR021496">
    <property type="entry name" value="DUF3150"/>
</dbReference>
<reference evidence="1" key="1">
    <citation type="journal article" date="2020" name="Commun. Biol.">
        <title>Highly efficient gene transfer in the mouse gut microbiota is enabled by the Incl2 conjugative plasmid TP114.</title>
        <authorList>
            <person name="Neil K."/>
            <person name="Allard N."/>
            <person name="Grenier F."/>
            <person name="Burrus V."/>
            <person name="Rodrigue S."/>
        </authorList>
    </citation>
    <scope>NUCLEOTIDE SEQUENCE</scope>
    <source>
        <strain evidence="1">BM21</strain>
    </source>
</reference>
<protein>
    <recommendedName>
        <fullName evidence="2">DUF3150 domain-containing protein</fullName>
    </recommendedName>
</protein>
<proteinExistence type="predicted"/>
<evidence type="ECO:0008006" key="2">
    <source>
        <dbReference type="Google" id="ProtNLM"/>
    </source>
</evidence>
<dbReference type="EMBL" id="MN626604">
    <property type="protein sequence ID" value="QOE89728.1"/>
    <property type="molecule type" value="Genomic_DNA"/>
</dbReference>
<geneLocation type="plasmid" evidence="1">
    <name>pRts1</name>
</geneLocation>
<name>A0A7L8KAD6_ECOLX</name>
<dbReference type="Pfam" id="PF11348">
    <property type="entry name" value="DUF3150"/>
    <property type="match status" value="1"/>
</dbReference>